<dbReference type="EMBL" id="ML996246">
    <property type="protein sequence ID" value="KAF2729412.1"/>
    <property type="molecule type" value="Genomic_DNA"/>
</dbReference>
<feature type="region of interest" description="Disordered" evidence="2">
    <location>
        <begin position="247"/>
        <end position="287"/>
    </location>
</feature>
<dbReference type="PANTHER" id="PTHR16487:SF0">
    <property type="entry name" value="PROTEIN PHOSPHATASE 4 REGULATORY SUBUNIT 2-RELATED"/>
    <property type="match status" value="1"/>
</dbReference>
<dbReference type="GO" id="GO:0019888">
    <property type="term" value="F:protein phosphatase regulator activity"/>
    <property type="evidence" value="ECO:0007669"/>
    <property type="project" value="InterPro"/>
</dbReference>
<dbReference type="InterPro" id="IPR015267">
    <property type="entry name" value="PPP4R2"/>
</dbReference>
<evidence type="ECO:0008006" key="5">
    <source>
        <dbReference type="Google" id="ProtNLM"/>
    </source>
</evidence>
<name>A0A9P4QRA3_9PLEO</name>
<protein>
    <recommendedName>
        <fullName evidence="5">Protein phosphatase 4 core regulatory subunit R2</fullName>
    </recommendedName>
</protein>
<dbReference type="PANTHER" id="PTHR16487">
    <property type="entry name" value="PPP4R2-RELATED PROTEIN"/>
    <property type="match status" value="1"/>
</dbReference>
<dbReference type="OrthoDB" id="341898at2759"/>
<dbReference type="AlphaFoldDB" id="A0A9P4QRA3"/>
<feature type="region of interest" description="Disordered" evidence="2">
    <location>
        <begin position="1"/>
        <end position="22"/>
    </location>
</feature>
<sequence length="414" mass="43771">MLSAEQVLDKATDDGSLDSDDWPRTLDFVLAQLDQIVNDFPKPIVPSSDPLSTSSANSPSRPTNLISSQDSHTTDKENAPPATPPRPPVPAFPGTPSASQPEAHALPKETLHLYQSIRSTLSTNFAKNPPHTIQRLAELVLRPAQHYSFLPSYLRALDRVVSVSSPSTIFPLPLAVLPNSTGLLNGAAVTPPSSLGSDESLGGALLTPIPWLQNRQSELISESTEIVDGPNGAGRIETVSVMNGAGGTPAFTSSAPTTTTTATTSSSSQSIHSSHPEGESLPDTGPVTQGEILRQEQEAGIVLSNPHSMQPNRITVAQSEGGAAVDTVEGEEEVPHARGPDVIGIEDTGLQKPGGNRLDFEAAVGRRGLRSSKSPGVVDNDKTEDAEMKEDDKADDAKPDADEQEKVDEEMKDE</sequence>
<organism evidence="3 4">
    <name type="scientific">Polyplosphaeria fusca</name>
    <dbReference type="NCBI Taxonomy" id="682080"/>
    <lineage>
        <taxon>Eukaryota</taxon>
        <taxon>Fungi</taxon>
        <taxon>Dikarya</taxon>
        <taxon>Ascomycota</taxon>
        <taxon>Pezizomycotina</taxon>
        <taxon>Dothideomycetes</taxon>
        <taxon>Pleosporomycetidae</taxon>
        <taxon>Pleosporales</taxon>
        <taxon>Tetraplosphaeriaceae</taxon>
        <taxon>Polyplosphaeria</taxon>
    </lineage>
</organism>
<gene>
    <name evidence="3" type="ORF">EJ04DRAFT_568680</name>
</gene>
<feature type="region of interest" description="Disordered" evidence="2">
    <location>
        <begin position="329"/>
        <end position="414"/>
    </location>
</feature>
<feature type="compositionally biased region" description="Low complexity" evidence="2">
    <location>
        <begin position="248"/>
        <end position="273"/>
    </location>
</feature>
<keyword evidence="4" id="KW-1185">Reference proteome</keyword>
<dbReference type="Proteomes" id="UP000799444">
    <property type="component" value="Unassembled WGS sequence"/>
</dbReference>
<feature type="compositionally biased region" description="Pro residues" evidence="2">
    <location>
        <begin position="81"/>
        <end position="93"/>
    </location>
</feature>
<evidence type="ECO:0000256" key="2">
    <source>
        <dbReference type="SAM" id="MobiDB-lite"/>
    </source>
</evidence>
<accession>A0A9P4QRA3</accession>
<dbReference type="GO" id="GO:0030289">
    <property type="term" value="C:protein phosphatase 4 complex"/>
    <property type="evidence" value="ECO:0007669"/>
    <property type="project" value="InterPro"/>
</dbReference>
<dbReference type="GO" id="GO:0005737">
    <property type="term" value="C:cytoplasm"/>
    <property type="evidence" value="ECO:0007669"/>
    <property type="project" value="TreeGrafter"/>
</dbReference>
<dbReference type="Pfam" id="PF09184">
    <property type="entry name" value="PPP4R2"/>
    <property type="match status" value="1"/>
</dbReference>
<dbReference type="GO" id="GO:0005634">
    <property type="term" value="C:nucleus"/>
    <property type="evidence" value="ECO:0007669"/>
    <property type="project" value="TreeGrafter"/>
</dbReference>
<reference evidence="3" key="1">
    <citation type="journal article" date="2020" name="Stud. Mycol.">
        <title>101 Dothideomycetes genomes: a test case for predicting lifestyles and emergence of pathogens.</title>
        <authorList>
            <person name="Haridas S."/>
            <person name="Albert R."/>
            <person name="Binder M."/>
            <person name="Bloem J."/>
            <person name="Labutti K."/>
            <person name="Salamov A."/>
            <person name="Andreopoulos B."/>
            <person name="Baker S."/>
            <person name="Barry K."/>
            <person name="Bills G."/>
            <person name="Bluhm B."/>
            <person name="Cannon C."/>
            <person name="Castanera R."/>
            <person name="Culley D."/>
            <person name="Daum C."/>
            <person name="Ezra D."/>
            <person name="Gonzalez J."/>
            <person name="Henrissat B."/>
            <person name="Kuo A."/>
            <person name="Liang C."/>
            <person name="Lipzen A."/>
            <person name="Lutzoni F."/>
            <person name="Magnuson J."/>
            <person name="Mondo S."/>
            <person name="Nolan M."/>
            <person name="Ohm R."/>
            <person name="Pangilinan J."/>
            <person name="Park H.-J."/>
            <person name="Ramirez L."/>
            <person name="Alfaro M."/>
            <person name="Sun H."/>
            <person name="Tritt A."/>
            <person name="Yoshinaga Y."/>
            <person name="Zwiers L.-H."/>
            <person name="Turgeon B."/>
            <person name="Goodwin S."/>
            <person name="Spatafora J."/>
            <person name="Crous P."/>
            <person name="Grigoriev I."/>
        </authorList>
    </citation>
    <scope>NUCLEOTIDE SEQUENCE</scope>
    <source>
        <strain evidence="3">CBS 125425</strain>
    </source>
</reference>
<comment type="caution">
    <text evidence="3">The sequence shown here is derived from an EMBL/GenBank/DDBJ whole genome shotgun (WGS) entry which is preliminary data.</text>
</comment>
<feature type="compositionally biased region" description="Basic and acidic residues" evidence="2">
    <location>
        <begin position="379"/>
        <end position="401"/>
    </location>
</feature>
<evidence type="ECO:0000313" key="3">
    <source>
        <dbReference type="EMBL" id="KAF2729412.1"/>
    </source>
</evidence>
<feature type="compositionally biased region" description="Polar residues" evidence="2">
    <location>
        <begin position="49"/>
        <end position="71"/>
    </location>
</feature>
<feature type="compositionally biased region" description="Acidic residues" evidence="2">
    <location>
        <begin position="402"/>
        <end position="414"/>
    </location>
</feature>
<comment type="similarity">
    <text evidence="1">Belongs to the PPP4R2 family.</text>
</comment>
<evidence type="ECO:0000256" key="1">
    <source>
        <dbReference type="ARBA" id="ARBA00009207"/>
    </source>
</evidence>
<evidence type="ECO:0000313" key="4">
    <source>
        <dbReference type="Proteomes" id="UP000799444"/>
    </source>
</evidence>
<feature type="region of interest" description="Disordered" evidence="2">
    <location>
        <begin position="40"/>
        <end position="102"/>
    </location>
</feature>
<proteinExistence type="inferred from homology"/>